<dbReference type="AlphaFoldDB" id="A0AAP6BCI9"/>
<name>A0AAP6BCI9_9ACTN</name>
<keyword evidence="5" id="KW-1185">Reference proteome</keyword>
<dbReference type="SUPFAM" id="SSF53448">
    <property type="entry name" value="Nucleotide-diphospho-sugar transferases"/>
    <property type="match status" value="1"/>
</dbReference>
<dbReference type="EC" id="2.4.-.-" evidence="3"/>
<dbReference type="Proteomes" id="UP001272987">
    <property type="component" value="Unassembled WGS sequence"/>
</dbReference>
<dbReference type="EMBL" id="JARAWC010000014">
    <property type="protein sequence ID" value="MDX2962140.1"/>
    <property type="molecule type" value="Genomic_DNA"/>
</dbReference>
<reference evidence="3 5" key="1">
    <citation type="journal article" date="2023" name="Microb. Genom.">
        <title>Mesoterricola silvestris gen. nov., sp. nov., Mesoterricola sediminis sp. nov., Geothrix oryzae sp. nov., Geothrix edaphica sp. nov., Geothrix rubra sp. nov., and Geothrix limicola sp. nov., six novel members of Acidobacteriota isolated from soils.</title>
        <authorList>
            <person name="Weisberg A.J."/>
            <person name="Pearce E."/>
            <person name="Kramer C.G."/>
            <person name="Chang J.H."/>
            <person name="Clarke C.R."/>
        </authorList>
    </citation>
    <scope>NUCLEOTIDE SEQUENCE</scope>
    <source>
        <strain evidence="4 5">NB05-1H</strain>
        <strain evidence="3">NRRL_B-16521</strain>
    </source>
</reference>
<feature type="transmembrane region" description="Helical" evidence="2">
    <location>
        <begin position="295"/>
        <end position="317"/>
    </location>
</feature>
<keyword evidence="2" id="KW-0812">Transmembrane</keyword>
<feature type="transmembrane region" description="Helical" evidence="2">
    <location>
        <begin position="329"/>
        <end position="350"/>
    </location>
</feature>
<evidence type="ECO:0000313" key="6">
    <source>
        <dbReference type="Proteomes" id="UP001282288"/>
    </source>
</evidence>
<dbReference type="Gene3D" id="3.90.550.10">
    <property type="entry name" value="Spore Coat Polysaccharide Biosynthesis Protein SpsA, Chain A"/>
    <property type="match status" value="1"/>
</dbReference>
<evidence type="ECO:0000313" key="4">
    <source>
        <dbReference type="EMBL" id="MDX3017863.1"/>
    </source>
</evidence>
<evidence type="ECO:0000256" key="1">
    <source>
        <dbReference type="SAM" id="MobiDB-lite"/>
    </source>
</evidence>
<sequence length="481" mass="53228">MSAWLYFLVAVPLVLVFAPRPKWVRAREVYELPEVREPGPRVRYSLLVPAFNEPILVAMFSTFSDWSPRDFEVLLLVHPDDDSMLVQARTLESIAPHCFRVIPVSSSPPRLAADLNEGLPHCKGEVVGVLEVDDPLSPFLIDRVDGAFRASGADVVRLAVDVPPALATCDIVHRADGLVQVRGRSPVRVTEHFWRGHSAAYFVRTDLLRLLGGWDDDCATEELELMLRLFSYGATGAVLYGEETRLSIDTSGTAAVQVRFLFRRRVRRHVGLLQIYRTGEWRRVPGRLNRWSARLALILPLVRDLVGSTAVLLAGLLSPTTAMPLAVQLAWASLLVGLLVTPDFGSVFWLRRQNERYRWWRVVWLPFLPVKSALDLATRTPAALIALSRYLRGDTRILNAHFERSRHEPPPRHHPPEPPSAPSEVPPDLLDLASSPYTPAAAQTLATGLENLFTTLGPPPEAQRLAGTGPAPKGDGGAGDG</sequence>
<accession>A0AAP6BCI9</accession>
<organism evidence="3 6">
    <name type="scientific">Streptomyces acidiscabies</name>
    <dbReference type="NCBI Taxonomy" id="42234"/>
    <lineage>
        <taxon>Bacteria</taxon>
        <taxon>Bacillati</taxon>
        <taxon>Actinomycetota</taxon>
        <taxon>Actinomycetes</taxon>
        <taxon>Kitasatosporales</taxon>
        <taxon>Streptomycetaceae</taxon>
        <taxon>Streptomyces</taxon>
    </lineage>
</organism>
<dbReference type="Proteomes" id="UP001282288">
    <property type="component" value="Unassembled WGS sequence"/>
</dbReference>
<comment type="caution">
    <text evidence="3">The sequence shown here is derived from an EMBL/GenBank/DDBJ whole genome shotgun (WGS) entry which is preliminary data.</text>
</comment>
<keyword evidence="3" id="KW-0328">Glycosyltransferase</keyword>
<evidence type="ECO:0000313" key="3">
    <source>
        <dbReference type="EMBL" id="MDX2962140.1"/>
    </source>
</evidence>
<gene>
    <name evidence="3" type="ORF">PV399_20845</name>
    <name evidence="4" type="ORF">PV666_08210</name>
</gene>
<feature type="region of interest" description="Disordered" evidence="1">
    <location>
        <begin position="452"/>
        <end position="481"/>
    </location>
</feature>
<protein>
    <submittedName>
        <fullName evidence="3">Glycosyltransferase</fullName>
        <ecNumber evidence="3">2.4.-.-</ecNumber>
    </submittedName>
</protein>
<proteinExistence type="predicted"/>
<dbReference type="EMBL" id="JARAWP010000004">
    <property type="protein sequence ID" value="MDX3017863.1"/>
    <property type="molecule type" value="Genomic_DNA"/>
</dbReference>
<feature type="compositionally biased region" description="Basic and acidic residues" evidence="1">
    <location>
        <begin position="402"/>
        <end position="416"/>
    </location>
</feature>
<feature type="region of interest" description="Disordered" evidence="1">
    <location>
        <begin position="402"/>
        <end position="437"/>
    </location>
</feature>
<keyword evidence="2" id="KW-1133">Transmembrane helix</keyword>
<evidence type="ECO:0000313" key="5">
    <source>
        <dbReference type="Proteomes" id="UP001272987"/>
    </source>
</evidence>
<dbReference type="InterPro" id="IPR029044">
    <property type="entry name" value="Nucleotide-diphossugar_trans"/>
</dbReference>
<dbReference type="GO" id="GO:0016757">
    <property type="term" value="F:glycosyltransferase activity"/>
    <property type="evidence" value="ECO:0007669"/>
    <property type="project" value="UniProtKB-KW"/>
</dbReference>
<keyword evidence="2" id="KW-0472">Membrane</keyword>
<evidence type="ECO:0000256" key="2">
    <source>
        <dbReference type="SAM" id="Phobius"/>
    </source>
</evidence>
<keyword evidence="3" id="KW-0808">Transferase</keyword>